<keyword evidence="3" id="KW-1185">Reference proteome</keyword>
<dbReference type="AlphaFoldDB" id="A0AA38RVZ9"/>
<evidence type="ECO:0000259" key="1">
    <source>
        <dbReference type="Pfam" id="PF20150"/>
    </source>
</evidence>
<feature type="domain" description="2EXR" evidence="1">
    <location>
        <begin position="88"/>
        <end position="177"/>
    </location>
</feature>
<accession>A0AA38RVZ9</accession>
<protein>
    <recommendedName>
        <fullName evidence="1">2EXR domain-containing protein</fullName>
    </recommendedName>
</protein>
<organism evidence="2 3">
    <name type="scientific">Pleurostoma richardsiae</name>
    <dbReference type="NCBI Taxonomy" id="41990"/>
    <lineage>
        <taxon>Eukaryota</taxon>
        <taxon>Fungi</taxon>
        <taxon>Dikarya</taxon>
        <taxon>Ascomycota</taxon>
        <taxon>Pezizomycotina</taxon>
        <taxon>Sordariomycetes</taxon>
        <taxon>Sordariomycetidae</taxon>
        <taxon>Calosphaeriales</taxon>
        <taxon>Pleurostomataceae</taxon>
        <taxon>Pleurostoma</taxon>
    </lineage>
</organism>
<gene>
    <name evidence="2" type="ORF">NKR23_g4289</name>
</gene>
<evidence type="ECO:0000313" key="3">
    <source>
        <dbReference type="Proteomes" id="UP001174694"/>
    </source>
</evidence>
<dbReference type="InterPro" id="IPR045518">
    <property type="entry name" value="2EXR"/>
</dbReference>
<evidence type="ECO:0000313" key="2">
    <source>
        <dbReference type="EMBL" id="KAJ9149468.1"/>
    </source>
</evidence>
<comment type="caution">
    <text evidence="2">The sequence shown here is derived from an EMBL/GenBank/DDBJ whole genome shotgun (WGS) entry which is preliminary data.</text>
</comment>
<reference evidence="2" key="1">
    <citation type="submission" date="2022-07" db="EMBL/GenBank/DDBJ databases">
        <title>Fungi with potential for degradation of polypropylene.</title>
        <authorList>
            <person name="Gostincar C."/>
        </authorList>
    </citation>
    <scope>NUCLEOTIDE SEQUENCE</scope>
    <source>
        <strain evidence="2">EXF-13308</strain>
    </source>
</reference>
<proteinExistence type="predicted"/>
<name>A0AA38RVZ9_9PEZI</name>
<dbReference type="Proteomes" id="UP001174694">
    <property type="component" value="Unassembled WGS sequence"/>
</dbReference>
<sequence length="346" mass="39182">MEFLNVMKSAAKGVFQTIIKPVYNISKHIVTKVFQVILKPAFKAAAKATFNIVFRLFEPFTHPQPAQADLALQQVMHPAAQSSPPRRQFMNLPAELRLQIWKEALDLPDMLLFSLRLYVFNFYVTRMRLYPVADLYHTMRRTTRVRLVCNEANAEVLRLLPAVVQTRGGPIRMNPARQAVCLHRLFVQETDCDNGGWPSPLEGLFPRGITDIYCSLDLRAELDRRRLPHPLRQRPVLARCLVHLMPAFTDARFLFVLNWHRDARPWRPSHLPGTRASGFRPGAVLVPGERAPEALPRATAQALMDNYVARLAAHTQGTLPAQPDAGAIQAWANGLAPRGVMGRYFD</sequence>
<dbReference type="Pfam" id="PF20150">
    <property type="entry name" value="2EXR"/>
    <property type="match status" value="1"/>
</dbReference>
<dbReference type="EMBL" id="JANBVO010000010">
    <property type="protein sequence ID" value="KAJ9149468.1"/>
    <property type="molecule type" value="Genomic_DNA"/>
</dbReference>